<dbReference type="GO" id="GO:0034982">
    <property type="term" value="P:mitochondrial protein processing"/>
    <property type="evidence" value="ECO:0007669"/>
    <property type="project" value="TreeGrafter"/>
</dbReference>
<gene>
    <name evidence="12" type="ORF">Ocin01_13286</name>
</gene>
<keyword evidence="4 9" id="KW-0862">Zinc</keyword>
<organism evidence="12 13">
    <name type="scientific">Orchesella cincta</name>
    <name type="common">Springtail</name>
    <name type="synonym">Podura cincta</name>
    <dbReference type="NCBI Taxonomy" id="48709"/>
    <lineage>
        <taxon>Eukaryota</taxon>
        <taxon>Metazoa</taxon>
        <taxon>Ecdysozoa</taxon>
        <taxon>Arthropoda</taxon>
        <taxon>Hexapoda</taxon>
        <taxon>Collembola</taxon>
        <taxon>Entomobryomorpha</taxon>
        <taxon>Entomobryoidea</taxon>
        <taxon>Orchesellidae</taxon>
        <taxon>Orchesellinae</taxon>
        <taxon>Orchesella</taxon>
    </lineage>
</organism>
<evidence type="ECO:0000256" key="3">
    <source>
        <dbReference type="ARBA" id="ARBA00022801"/>
    </source>
</evidence>
<evidence type="ECO:0000256" key="10">
    <source>
        <dbReference type="SAM" id="Phobius"/>
    </source>
</evidence>
<evidence type="ECO:0000256" key="9">
    <source>
        <dbReference type="RuleBase" id="RU003983"/>
    </source>
</evidence>
<evidence type="ECO:0000256" key="6">
    <source>
        <dbReference type="ARBA" id="ARBA00038233"/>
    </source>
</evidence>
<reference evidence="12 13" key="1">
    <citation type="journal article" date="2016" name="Genome Biol. Evol.">
        <title>Gene Family Evolution Reflects Adaptation to Soil Environmental Stressors in the Genome of the Collembolan Orchesella cincta.</title>
        <authorList>
            <person name="Faddeeva-Vakhrusheva A."/>
            <person name="Derks M.F."/>
            <person name="Anvar S.Y."/>
            <person name="Agamennone V."/>
            <person name="Suring W."/>
            <person name="Smit S."/>
            <person name="van Straalen N.M."/>
            <person name="Roelofs D."/>
        </authorList>
    </citation>
    <scope>NUCLEOTIDE SEQUENCE [LARGE SCALE GENOMIC DNA]</scope>
    <source>
        <tissue evidence="12">Mixed pool</tissue>
    </source>
</reference>
<dbReference type="GO" id="GO:0004222">
    <property type="term" value="F:metalloendopeptidase activity"/>
    <property type="evidence" value="ECO:0007669"/>
    <property type="project" value="InterPro"/>
</dbReference>
<keyword evidence="10" id="KW-1133">Transmembrane helix</keyword>
<sequence length="373" mass="42272">MYSIVLKNGSYVFHATRGMKSLSRIEKIFDLPKIKCNIPATLALTRRQVQIQPRFFFQTSSRKEALPAAAVSKFGAVLLGRTVRKYWRNLPEEKKIVWKKKLKRSKYIIAGILGAVGIGMGVYYQSHVQEAPVTHRKRFIAFTNDQIMESSKEALNSVLLLANEGQIIPATPETSELYDRIVKVSQQLIKGNADLPQVNDLEWTITVVFDNKNVNAYVLSCGSIFVYTGMLYMCDSDDQLGIILGHEMAHAVLGHSAEDMSMRNFWDFLFIIPLAALWAVLPNDLTAKIANWAASEMKRIIMDLPYSRFIEEEADQVGLILAAKACFDIREAPVVWAKMRLLAEDDDTILSGSQLTLHMKNVSTNWMSWFRKD</sequence>
<evidence type="ECO:0000256" key="4">
    <source>
        <dbReference type="ARBA" id="ARBA00022833"/>
    </source>
</evidence>
<dbReference type="InterPro" id="IPR051156">
    <property type="entry name" value="Mito/Outer_Membr_Metalloprot"/>
</dbReference>
<keyword evidence="5 9" id="KW-0482">Metalloprotease</keyword>
<dbReference type="OrthoDB" id="7464992at2759"/>
<dbReference type="STRING" id="48709.A0A1D2MK08"/>
<proteinExistence type="inferred from homology"/>
<dbReference type="Pfam" id="PF01435">
    <property type="entry name" value="Peptidase_M48"/>
    <property type="match status" value="1"/>
</dbReference>
<feature type="domain" description="Peptidase M48" evidence="11">
    <location>
        <begin position="189"/>
        <end position="336"/>
    </location>
</feature>
<evidence type="ECO:0000256" key="1">
    <source>
        <dbReference type="ARBA" id="ARBA00022670"/>
    </source>
</evidence>
<keyword evidence="1 9" id="KW-0645">Protease</keyword>
<evidence type="ECO:0000313" key="13">
    <source>
        <dbReference type="Proteomes" id="UP000094527"/>
    </source>
</evidence>
<keyword evidence="2" id="KW-0479">Metal-binding</keyword>
<accession>A0A1D2MK08</accession>
<dbReference type="GO" id="GO:0006515">
    <property type="term" value="P:protein quality control for misfolded or incompletely synthesized proteins"/>
    <property type="evidence" value="ECO:0007669"/>
    <property type="project" value="TreeGrafter"/>
</dbReference>
<evidence type="ECO:0000256" key="5">
    <source>
        <dbReference type="ARBA" id="ARBA00023049"/>
    </source>
</evidence>
<evidence type="ECO:0000256" key="2">
    <source>
        <dbReference type="ARBA" id="ARBA00022723"/>
    </source>
</evidence>
<dbReference type="GO" id="GO:0046872">
    <property type="term" value="F:metal ion binding"/>
    <property type="evidence" value="ECO:0007669"/>
    <property type="project" value="UniProtKB-KW"/>
</dbReference>
<feature type="transmembrane region" description="Helical" evidence="10">
    <location>
        <begin position="107"/>
        <end position="124"/>
    </location>
</feature>
<dbReference type="GO" id="GO:0005743">
    <property type="term" value="C:mitochondrial inner membrane"/>
    <property type="evidence" value="ECO:0007669"/>
    <property type="project" value="TreeGrafter"/>
</dbReference>
<dbReference type="InterPro" id="IPR001915">
    <property type="entry name" value="Peptidase_M48"/>
</dbReference>
<dbReference type="PANTHER" id="PTHR22726">
    <property type="entry name" value="METALLOENDOPEPTIDASE OMA1"/>
    <property type="match status" value="1"/>
</dbReference>
<comment type="caution">
    <text evidence="12">The sequence shown here is derived from an EMBL/GenBank/DDBJ whole genome shotgun (WGS) entry which is preliminary data.</text>
</comment>
<evidence type="ECO:0000256" key="8">
    <source>
        <dbReference type="ARBA" id="ARBA00042978"/>
    </source>
</evidence>
<dbReference type="OMA" id="NDLEWTI"/>
<evidence type="ECO:0000313" key="12">
    <source>
        <dbReference type="EMBL" id="ODM93396.1"/>
    </source>
</evidence>
<dbReference type="PANTHER" id="PTHR22726:SF1">
    <property type="entry name" value="METALLOENDOPEPTIDASE OMA1, MITOCHONDRIAL"/>
    <property type="match status" value="1"/>
</dbReference>
<dbReference type="AlphaFoldDB" id="A0A1D2MK08"/>
<keyword evidence="13" id="KW-1185">Reference proteome</keyword>
<comment type="cofactor">
    <cofactor evidence="9">
        <name>Zn(2+)</name>
        <dbReference type="ChEBI" id="CHEBI:29105"/>
    </cofactor>
    <text evidence="9">Binds 1 zinc ion per subunit.</text>
</comment>
<dbReference type="CDD" id="cd07331">
    <property type="entry name" value="M48C_Oma1_like"/>
    <property type="match status" value="1"/>
</dbReference>
<protein>
    <recommendedName>
        <fullName evidence="7">Metalloendopeptidase OMA1, mitochondrial</fullName>
    </recommendedName>
    <alternativeName>
        <fullName evidence="8">Overlapping with the m-AAA protease 1 homolog</fullName>
    </alternativeName>
</protein>
<evidence type="ECO:0000259" key="11">
    <source>
        <dbReference type="Pfam" id="PF01435"/>
    </source>
</evidence>
<keyword evidence="10" id="KW-0472">Membrane</keyword>
<keyword evidence="3 9" id="KW-0378">Hydrolase</keyword>
<evidence type="ECO:0000256" key="7">
    <source>
        <dbReference type="ARBA" id="ARBA00040360"/>
    </source>
</evidence>
<dbReference type="Gene3D" id="3.30.2010.10">
    <property type="entry name" value="Metalloproteases ('zincins'), catalytic domain"/>
    <property type="match status" value="1"/>
</dbReference>
<comment type="similarity">
    <text evidence="6 9">Belongs to the peptidase M48 family.</text>
</comment>
<keyword evidence="10" id="KW-0812">Transmembrane</keyword>
<dbReference type="Proteomes" id="UP000094527">
    <property type="component" value="Unassembled WGS sequence"/>
</dbReference>
<name>A0A1D2MK08_ORCCI</name>
<dbReference type="EMBL" id="LJIJ01001000">
    <property type="protein sequence ID" value="ODM93396.1"/>
    <property type="molecule type" value="Genomic_DNA"/>
</dbReference>